<evidence type="ECO:0000313" key="2">
    <source>
        <dbReference type="Proteomes" id="UP001202827"/>
    </source>
</evidence>
<proteinExistence type="predicted"/>
<gene>
    <name evidence="1" type="ORF">M0654_14420</name>
</gene>
<protein>
    <submittedName>
        <fullName evidence="1">Uncharacterized protein</fullName>
    </submittedName>
</protein>
<name>A0ABT0ITH1_9HYPH</name>
<evidence type="ECO:0000313" key="1">
    <source>
        <dbReference type="EMBL" id="MCK8781176.1"/>
    </source>
</evidence>
<dbReference type="EMBL" id="JALPRY010000016">
    <property type="protein sequence ID" value="MCK8781176.1"/>
    <property type="molecule type" value="Genomic_DNA"/>
</dbReference>
<reference evidence="1 2" key="1">
    <citation type="submission" date="2022-04" db="EMBL/GenBank/DDBJ databases">
        <title>Rhizobium coralii sp. nov., isolated from coral Turbinaria peltata.</title>
        <authorList>
            <person name="Sun H."/>
        </authorList>
    </citation>
    <scope>NUCLEOTIDE SEQUENCE [LARGE SCALE GENOMIC DNA]</scope>
    <source>
        <strain evidence="1 2">NTR19</strain>
    </source>
</reference>
<organism evidence="1 2">
    <name type="scientific">Neorhizobium turbinariae</name>
    <dbReference type="NCBI Taxonomy" id="2937795"/>
    <lineage>
        <taxon>Bacteria</taxon>
        <taxon>Pseudomonadati</taxon>
        <taxon>Pseudomonadota</taxon>
        <taxon>Alphaproteobacteria</taxon>
        <taxon>Hyphomicrobiales</taxon>
        <taxon>Rhizobiaceae</taxon>
        <taxon>Rhizobium/Agrobacterium group</taxon>
        <taxon>Neorhizobium</taxon>
    </lineage>
</organism>
<sequence length="128" mass="14661">MSQQELTEYEERRRADHIEICRATATSLCIRNRLCNLRECRRKRVCSGPMVASPHQAWTVRAQQEVGLSGKACADLPLCIAHKSKETFAIYMTVMGTYRKLWLDDPMTDLMPTAVMSVAMRRLSPKRS</sequence>
<accession>A0ABT0ITH1</accession>
<dbReference type="Proteomes" id="UP001202827">
    <property type="component" value="Unassembled WGS sequence"/>
</dbReference>
<dbReference type="RefSeq" id="WP_248683734.1">
    <property type="nucleotide sequence ID" value="NZ_JALPRY010000016.1"/>
</dbReference>
<keyword evidence="2" id="KW-1185">Reference proteome</keyword>
<comment type="caution">
    <text evidence="1">The sequence shown here is derived from an EMBL/GenBank/DDBJ whole genome shotgun (WGS) entry which is preliminary data.</text>
</comment>